<reference evidence="4 5" key="1">
    <citation type="submission" date="2024-03" db="EMBL/GenBank/DDBJ databases">
        <title>Community enrichment and isolation of bacterial strains for fucoidan degradation.</title>
        <authorList>
            <person name="Sichert A."/>
        </authorList>
    </citation>
    <scope>NUCLEOTIDE SEQUENCE [LARGE SCALE GENOMIC DNA]</scope>
    <source>
        <strain evidence="4 5">AS76</strain>
    </source>
</reference>
<keyword evidence="5" id="KW-1185">Reference proteome</keyword>
<dbReference type="RefSeq" id="WP_342854985.1">
    <property type="nucleotide sequence ID" value="NZ_JBBMRA010000019.1"/>
</dbReference>
<sequence>MQFQDYLTILSKRDGSDLYLTTGAPPCAKFEGKLTPLSKEAYKPGEVETIARELMDDQQQAVFEDELEMNLAYSIPKVGRFRINIFRQRNQYSLVARNIKTDIPKMDDLGLPNVLKDVIMEKRGLVLFVGATGSGKSTSLAALIDHRNRNSGGHIITIEDPIEFVHNHRKSLINQREVGVDTRNFHNALKNALRQAPDVILIGEIRDQETMEQCLTYAETGHLAISTLHANNANQAIDRIINFFPQARHKQIFHDLALNLKAIISQRLIPTIEGKRCAAIEVMLGTSTIQELIMKGEIKELKEIMTSSSEATGMQTFDDSLYKLYKQGVITEEQALLNSDSANDMRLKMNLAVDESDDTNKDKPQEEAFDEENPLAGIRLLDEGEEV</sequence>
<evidence type="ECO:0000256" key="1">
    <source>
        <dbReference type="ARBA" id="ARBA00006611"/>
    </source>
</evidence>
<proteinExistence type="inferred from homology"/>
<feature type="region of interest" description="Disordered" evidence="2">
    <location>
        <begin position="353"/>
        <end position="387"/>
    </location>
</feature>
<accession>A0ABU9TVM9</accession>
<comment type="similarity">
    <text evidence="1">Belongs to the GSP E family.</text>
</comment>
<dbReference type="NCBIfam" id="TIGR01420">
    <property type="entry name" value="pilT_fam"/>
    <property type="match status" value="1"/>
</dbReference>
<dbReference type="Gene3D" id="3.40.50.300">
    <property type="entry name" value="P-loop containing nucleotide triphosphate hydrolases"/>
    <property type="match status" value="1"/>
</dbReference>
<comment type="caution">
    <text evidence="4">The sequence shown here is derived from an EMBL/GenBank/DDBJ whole genome shotgun (WGS) entry which is preliminary data.</text>
</comment>
<evidence type="ECO:0000256" key="2">
    <source>
        <dbReference type="SAM" id="MobiDB-lite"/>
    </source>
</evidence>
<evidence type="ECO:0000313" key="4">
    <source>
        <dbReference type="EMBL" id="MEM5537773.1"/>
    </source>
</evidence>
<dbReference type="Pfam" id="PF00437">
    <property type="entry name" value="T2SSE"/>
    <property type="match status" value="1"/>
</dbReference>
<dbReference type="Gene3D" id="3.30.450.90">
    <property type="match status" value="1"/>
</dbReference>
<dbReference type="PANTHER" id="PTHR30486:SF12">
    <property type="entry name" value="TYPE IV PILUS ATPASE PILU"/>
    <property type="match status" value="1"/>
</dbReference>
<dbReference type="EMBL" id="JBBMRA010000019">
    <property type="protein sequence ID" value="MEM5537773.1"/>
    <property type="molecule type" value="Genomic_DNA"/>
</dbReference>
<dbReference type="SMART" id="SM00382">
    <property type="entry name" value="AAA"/>
    <property type="match status" value="1"/>
</dbReference>
<gene>
    <name evidence="4" type="ORF">WNY58_15400</name>
</gene>
<evidence type="ECO:0000313" key="5">
    <source>
        <dbReference type="Proteomes" id="UP001449225"/>
    </source>
</evidence>
<evidence type="ECO:0000259" key="3">
    <source>
        <dbReference type="PROSITE" id="PS00662"/>
    </source>
</evidence>
<dbReference type="InterPro" id="IPR003593">
    <property type="entry name" value="AAA+_ATPase"/>
</dbReference>
<dbReference type="Proteomes" id="UP001449225">
    <property type="component" value="Unassembled WGS sequence"/>
</dbReference>
<dbReference type="InterPro" id="IPR006321">
    <property type="entry name" value="PilT/PilU"/>
</dbReference>
<dbReference type="PROSITE" id="PS00662">
    <property type="entry name" value="T2SP_E"/>
    <property type="match status" value="1"/>
</dbReference>
<protein>
    <submittedName>
        <fullName evidence="4">PilT/PilU family type 4a pilus ATPase</fullName>
    </submittedName>
</protein>
<organism evidence="4 5">
    <name type="scientific">Neptuniibacter pectenicola</name>
    <dbReference type="NCBI Taxonomy" id="1806669"/>
    <lineage>
        <taxon>Bacteria</taxon>
        <taxon>Pseudomonadati</taxon>
        <taxon>Pseudomonadota</taxon>
        <taxon>Gammaproteobacteria</taxon>
        <taxon>Oceanospirillales</taxon>
        <taxon>Oceanospirillaceae</taxon>
        <taxon>Neptuniibacter</taxon>
    </lineage>
</organism>
<dbReference type="SUPFAM" id="SSF52540">
    <property type="entry name" value="P-loop containing nucleoside triphosphate hydrolases"/>
    <property type="match status" value="1"/>
</dbReference>
<dbReference type="CDD" id="cd01131">
    <property type="entry name" value="PilT"/>
    <property type="match status" value="1"/>
</dbReference>
<name>A0ABU9TVM9_9GAMM</name>
<dbReference type="InterPro" id="IPR001482">
    <property type="entry name" value="T2SS/T4SS_dom"/>
</dbReference>
<dbReference type="InterPro" id="IPR050921">
    <property type="entry name" value="T4SS_GSP_E_ATPase"/>
</dbReference>
<feature type="domain" description="Bacterial type II secretion system protein E" evidence="3">
    <location>
        <begin position="193"/>
        <end position="207"/>
    </location>
</feature>
<dbReference type="InterPro" id="IPR027417">
    <property type="entry name" value="P-loop_NTPase"/>
</dbReference>
<dbReference type="PANTHER" id="PTHR30486">
    <property type="entry name" value="TWITCHING MOTILITY PROTEIN PILT"/>
    <property type="match status" value="1"/>
</dbReference>